<evidence type="ECO:0000313" key="2">
    <source>
        <dbReference type="EMBL" id="MBY8821163.1"/>
    </source>
</evidence>
<name>A0ABS7PIT3_9SPHN</name>
<protein>
    <recommendedName>
        <fullName evidence="4">Transmembrane protein (PGPGW)</fullName>
    </recommendedName>
</protein>
<proteinExistence type="predicted"/>
<evidence type="ECO:0000313" key="3">
    <source>
        <dbReference type="Proteomes" id="UP000706039"/>
    </source>
</evidence>
<keyword evidence="3" id="KW-1185">Reference proteome</keyword>
<keyword evidence="1" id="KW-0812">Transmembrane</keyword>
<sequence>MASEPMRWTMLAIGWLFIAVTPLVGPIPGPGGVITFAIGAGLVLKNSRWAKRRYVRFKQRHPKWGSWSDWSLRRESAKRREAIARETSSESD</sequence>
<evidence type="ECO:0008006" key="4">
    <source>
        <dbReference type="Google" id="ProtNLM"/>
    </source>
</evidence>
<evidence type="ECO:0000256" key="1">
    <source>
        <dbReference type="SAM" id="Phobius"/>
    </source>
</evidence>
<dbReference type="EMBL" id="JAINVV010000001">
    <property type="protein sequence ID" value="MBY8821163.1"/>
    <property type="molecule type" value="Genomic_DNA"/>
</dbReference>
<dbReference type="Proteomes" id="UP000706039">
    <property type="component" value="Unassembled WGS sequence"/>
</dbReference>
<comment type="caution">
    <text evidence="2">The sequence shown here is derived from an EMBL/GenBank/DDBJ whole genome shotgun (WGS) entry which is preliminary data.</text>
</comment>
<gene>
    <name evidence="2" type="ORF">K7G82_02600</name>
</gene>
<reference evidence="2 3" key="1">
    <citation type="submission" date="2021-08" db="EMBL/GenBank/DDBJ databases">
        <authorList>
            <person name="Tuo L."/>
        </authorList>
    </citation>
    <scope>NUCLEOTIDE SEQUENCE [LARGE SCALE GENOMIC DNA]</scope>
    <source>
        <strain evidence="2 3">JCM 31229</strain>
    </source>
</reference>
<keyword evidence="1" id="KW-0472">Membrane</keyword>
<keyword evidence="1" id="KW-1133">Transmembrane helix</keyword>
<accession>A0ABS7PIT3</accession>
<feature type="transmembrane region" description="Helical" evidence="1">
    <location>
        <begin position="12"/>
        <end position="44"/>
    </location>
</feature>
<organism evidence="2 3">
    <name type="scientific">Sphingomonas colocasiae</name>
    <dbReference type="NCBI Taxonomy" id="1848973"/>
    <lineage>
        <taxon>Bacteria</taxon>
        <taxon>Pseudomonadati</taxon>
        <taxon>Pseudomonadota</taxon>
        <taxon>Alphaproteobacteria</taxon>
        <taxon>Sphingomonadales</taxon>
        <taxon>Sphingomonadaceae</taxon>
        <taxon>Sphingomonas</taxon>
    </lineage>
</organism>